<keyword evidence="1" id="KW-0732">Signal</keyword>
<dbReference type="EMBL" id="KV426024">
    <property type="protein sequence ID" value="KZV91600.1"/>
    <property type="molecule type" value="Genomic_DNA"/>
</dbReference>
<evidence type="ECO:0000256" key="1">
    <source>
        <dbReference type="SAM" id="SignalP"/>
    </source>
</evidence>
<gene>
    <name evidence="2" type="ORF">EXIGLDRAFT_769747</name>
</gene>
<reference evidence="2 3" key="1">
    <citation type="journal article" date="2016" name="Mol. Biol. Evol.">
        <title>Comparative Genomics of Early-Diverging Mushroom-Forming Fungi Provides Insights into the Origins of Lignocellulose Decay Capabilities.</title>
        <authorList>
            <person name="Nagy L.G."/>
            <person name="Riley R."/>
            <person name="Tritt A."/>
            <person name="Adam C."/>
            <person name="Daum C."/>
            <person name="Floudas D."/>
            <person name="Sun H."/>
            <person name="Yadav J.S."/>
            <person name="Pangilinan J."/>
            <person name="Larsson K.H."/>
            <person name="Matsuura K."/>
            <person name="Barry K."/>
            <person name="Labutti K."/>
            <person name="Kuo R."/>
            <person name="Ohm R.A."/>
            <person name="Bhattacharya S.S."/>
            <person name="Shirouzu T."/>
            <person name="Yoshinaga Y."/>
            <person name="Martin F.M."/>
            <person name="Grigoriev I.V."/>
            <person name="Hibbett D.S."/>
        </authorList>
    </citation>
    <scope>NUCLEOTIDE SEQUENCE [LARGE SCALE GENOMIC DNA]</scope>
    <source>
        <strain evidence="2 3">HHB12029</strain>
    </source>
</reference>
<protein>
    <submittedName>
        <fullName evidence="2">Uncharacterized protein</fullName>
    </submittedName>
</protein>
<dbReference type="Proteomes" id="UP000077266">
    <property type="component" value="Unassembled WGS sequence"/>
</dbReference>
<dbReference type="AlphaFoldDB" id="A0A165H8F6"/>
<sequence>MRVFPFIASILVAATALEAPPPLQLSHQLTLSVDIANGNDTIALPGGTRFKISILGGILKDTNGTQIGTIASGIGGEFGFLRDDGSFLLDPHLEIKLDADGKWINYYGTGKGAATSAGPRGYVRPELETDSEAYKYLNLLFLVAQVKANADVSHLDIEVFGGDPAEI</sequence>
<evidence type="ECO:0000313" key="3">
    <source>
        <dbReference type="Proteomes" id="UP000077266"/>
    </source>
</evidence>
<dbReference type="Gene3D" id="2.40.160.20">
    <property type="match status" value="1"/>
</dbReference>
<proteinExistence type="predicted"/>
<dbReference type="InParanoid" id="A0A165H8F6"/>
<keyword evidence="3" id="KW-1185">Reference proteome</keyword>
<accession>A0A165H8F6</accession>
<organism evidence="2 3">
    <name type="scientific">Exidia glandulosa HHB12029</name>
    <dbReference type="NCBI Taxonomy" id="1314781"/>
    <lineage>
        <taxon>Eukaryota</taxon>
        <taxon>Fungi</taxon>
        <taxon>Dikarya</taxon>
        <taxon>Basidiomycota</taxon>
        <taxon>Agaricomycotina</taxon>
        <taxon>Agaricomycetes</taxon>
        <taxon>Auriculariales</taxon>
        <taxon>Exidiaceae</taxon>
        <taxon>Exidia</taxon>
    </lineage>
</organism>
<feature type="signal peptide" evidence="1">
    <location>
        <begin position="1"/>
        <end position="16"/>
    </location>
</feature>
<name>A0A165H8F6_EXIGL</name>
<evidence type="ECO:0000313" key="2">
    <source>
        <dbReference type="EMBL" id="KZV91600.1"/>
    </source>
</evidence>
<feature type="chain" id="PRO_5007858559" evidence="1">
    <location>
        <begin position="17"/>
        <end position="167"/>
    </location>
</feature>